<organism evidence="2 3">
    <name type="scientific">Caenibius tardaugens NBRC 16725</name>
    <dbReference type="NCBI Taxonomy" id="1219035"/>
    <lineage>
        <taxon>Bacteria</taxon>
        <taxon>Pseudomonadati</taxon>
        <taxon>Pseudomonadota</taxon>
        <taxon>Alphaproteobacteria</taxon>
        <taxon>Sphingomonadales</taxon>
        <taxon>Erythrobacteraceae</taxon>
        <taxon>Caenibius</taxon>
    </lineage>
</organism>
<dbReference type="Proteomes" id="UP000016568">
    <property type="component" value="Unassembled WGS sequence"/>
</dbReference>
<evidence type="ECO:0000313" key="3">
    <source>
        <dbReference type="Proteomes" id="UP000016568"/>
    </source>
</evidence>
<evidence type="ECO:0000256" key="1">
    <source>
        <dbReference type="SAM" id="SignalP"/>
    </source>
</evidence>
<proteinExistence type="predicted"/>
<dbReference type="PROSITE" id="PS51257">
    <property type="entry name" value="PROKAR_LIPOPROTEIN"/>
    <property type="match status" value="1"/>
</dbReference>
<dbReference type="EMBL" id="BASZ01000005">
    <property type="protein sequence ID" value="GAD49183.1"/>
    <property type="molecule type" value="Genomic_DNA"/>
</dbReference>
<dbReference type="RefSeq" id="WP_021690089.1">
    <property type="nucleotide sequence ID" value="NZ_BASZ01000005.1"/>
</dbReference>
<accession>U3A352</accession>
<sequence>MKALILASAVAGLTALTACSTNMESESATSKAPAARVVGDPRACIPINQINESTVHDNQTIDFRVGGQTYRNTLPLSCPSLGFEKSFTYKTSLSQLCNTDVIFVLRNTAGSLERGAGCGLGMFIPVELEKTR</sequence>
<comment type="caution">
    <text evidence="2">The sequence shown here is derived from an EMBL/GenBank/DDBJ whole genome shotgun (WGS) entry which is preliminary data.</text>
</comment>
<keyword evidence="1" id="KW-0732">Signal</keyword>
<name>U3A352_9SPHN</name>
<dbReference type="eggNOG" id="ENOG5033HT9">
    <property type="taxonomic scope" value="Bacteria"/>
</dbReference>
<gene>
    <name evidence="2" type="ORF">NT2_05_01030</name>
</gene>
<dbReference type="KEGG" id="ntd:EGO55_11735"/>
<evidence type="ECO:0008006" key="4">
    <source>
        <dbReference type="Google" id="ProtNLM"/>
    </source>
</evidence>
<evidence type="ECO:0000313" key="2">
    <source>
        <dbReference type="EMBL" id="GAD49183.1"/>
    </source>
</evidence>
<keyword evidence="3" id="KW-1185">Reference proteome</keyword>
<dbReference type="OrthoDB" id="7391925at2"/>
<feature type="signal peptide" evidence="1">
    <location>
        <begin position="1"/>
        <end position="20"/>
    </location>
</feature>
<protein>
    <recommendedName>
        <fullName evidence="4">Lipoprotein</fullName>
    </recommendedName>
</protein>
<feature type="chain" id="PRO_5030177877" description="Lipoprotein" evidence="1">
    <location>
        <begin position="21"/>
        <end position="132"/>
    </location>
</feature>
<dbReference type="AlphaFoldDB" id="U3A352"/>
<reference evidence="2 3" key="1">
    <citation type="submission" date="2013-09" db="EMBL/GenBank/DDBJ databases">
        <title>Whole genome shotgun sequence of Novosphingobium tardaugens NBRC 16725.</title>
        <authorList>
            <person name="Isaki S."/>
            <person name="Hosoyama A."/>
            <person name="Tsuchikane K."/>
            <person name="Katsumata H."/>
            <person name="Ando Y."/>
            <person name="Yamazaki S."/>
            <person name="Fujita N."/>
        </authorList>
    </citation>
    <scope>NUCLEOTIDE SEQUENCE [LARGE SCALE GENOMIC DNA]</scope>
    <source>
        <strain evidence="2 3">NBRC 16725</strain>
    </source>
</reference>